<proteinExistence type="predicted"/>
<evidence type="ECO:0000259" key="1">
    <source>
        <dbReference type="SMART" id="SM01181"/>
    </source>
</evidence>
<dbReference type="Proteomes" id="UP001165060">
    <property type="component" value="Unassembled WGS sequence"/>
</dbReference>
<reference evidence="2 3" key="1">
    <citation type="journal article" date="2023" name="Commun. Biol.">
        <title>Genome analysis of Parmales, the sister group of diatoms, reveals the evolutionary specialization of diatoms from phago-mixotrophs to photoautotrophs.</title>
        <authorList>
            <person name="Ban H."/>
            <person name="Sato S."/>
            <person name="Yoshikawa S."/>
            <person name="Yamada K."/>
            <person name="Nakamura Y."/>
            <person name="Ichinomiya M."/>
            <person name="Sato N."/>
            <person name="Blanc-Mathieu R."/>
            <person name="Endo H."/>
            <person name="Kuwata A."/>
            <person name="Ogata H."/>
        </authorList>
    </citation>
    <scope>NUCLEOTIDE SEQUENCE [LARGE SCALE GENOMIC DNA]</scope>
</reference>
<gene>
    <name evidence="2" type="ORF">TeGR_g12081</name>
</gene>
<accession>A0ABQ6N462</accession>
<dbReference type="Gene3D" id="3.10.290.20">
    <property type="entry name" value="Ubiquitin-like 2 activating enzyme e1b. Chain: B, domain 3"/>
    <property type="match status" value="1"/>
</dbReference>
<organism evidence="2 3">
    <name type="scientific">Tetraparma gracilis</name>
    <dbReference type="NCBI Taxonomy" id="2962635"/>
    <lineage>
        <taxon>Eukaryota</taxon>
        <taxon>Sar</taxon>
        <taxon>Stramenopiles</taxon>
        <taxon>Ochrophyta</taxon>
        <taxon>Bolidophyceae</taxon>
        <taxon>Parmales</taxon>
        <taxon>Triparmaceae</taxon>
        <taxon>Tetraparma</taxon>
    </lineage>
</organism>
<protein>
    <recommendedName>
        <fullName evidence="1">E2 binding domain-containing protein</fullName>
    </recommendedName>
</protein>
<dbReference type="SMART" id="SM01181">
    <property type="entry name" value="E2_bind"/>
    <property type="match status" value="1"/>
</dbReference>
<sequence length="69" mass="7636">RADPPPPARRYSTLYMQAPPALEQQLRPNLDKPLKDLIESGDEITVTDPVFPGSKSLALKVVFEDAMAE</sequence>
<evidence type="ECO:0000313" key="3">
    <source>
        <dbReference type="Proteomes" id="UP001165060"/>
    </source>
</evidence>
<comment type="caution">
    <text evidence="2">The sequence shown here is derived from an EMBL/GenBank/DDBJ whole genome shotgun (WGS) entry which is preliminary data.</text>
</comment>
<evidence type="ECO:0000313" key="2">
    <source>
        <dbReference type="EMBL" id="GMI39576.1"/>
    </source>
</evidence>
<dbReference type="InterPro" id="IPR014929">
    <property type="entry name" value="E2-binding"/>
</dbReference>
<feature type="domain" description="E2 binding" evidence="1">
    <location>
        <begin position="1"/>
        <end position="64"/>
    </location>
</feature>
<feature type="non-terminal residue" evidence="2">
    <location>
        <position position="1"/>
    </location>
</feature>
<name>A0ABQ6N462_9STRA</name>
<dbReference type="Pfam" id="PF08825">
    <property type="entry name" value="E2_bind"/>
    <property type="match status" value="1"/>
</dbReference>
<dbReference type="EMBL" id="BRYB01003615">
    <property type="protein sequence ID" value="GMI39576.1"/>
    <property type="molecule type" value="Genomic_DNA"/>
</dbReference>
<keyword evidence="3" id="KW-1185">Reference proteome</keyword>